<dbReference type="RefSeq" id="XP_007913886.1">
    <property type="nucleotide sequence ID" value="XM_007915695.1"/>
</dbReference>
<organism evidence="8 9">
    <name type="scientific">Phaeoacremonium minimum (strain UCR-PA7)</name>
    <name type="common">Esca disease fungus</name>
    <name type="synonym">Togninia minima</name>
    <dbReference type="NCBI Taxonomy" id="1286976"/>
    <lineage>
        <taxon>Eukaryota</taxon>
        <taxon>Fungi</taxon>
        <taxon>Dikarya</taxon>
        <taxon>Ascomycota</taxon>
        <taxon>Pezizomycotina</taxon>
        <taxon>Sordariomycetes</taxon>
        <taxon>Sordariomycetidae</taxon>
        <taxon>Togniniales</taxon>
        <taxon>Togniniaceae</taxon>
        <taxon>Phaeoacremonium</taxon>
    </lineage>
</organism>
<evidence type="ECO:0000256" key="4">
    <source>
        <dbReference type="ARBA" id="ARBA00049194"/>
    </source>
</evidence>
<keyword evidence="9" id="KW-1185">Reference proteome</keyword>
<keyword evidence="2 6" id="KW-0560">Oxidoreductase</keyword>
<dbReference type="InterPro" id="IPR029510">
    <property type="entry name" value="Ald_DH_CS_GLU"/>
</dbReference>
<gene>
    <name evidence="8" type="ORF">UCRPA7_3121</name>
</gene>
<comment type="catalytic activity">
    <reaction evidence="4">
        <text>an aldehyde + NAD(+) + H2O = a carboxylate + NADH + 2 H(+)</text>
        <dbReference type="Rhea" id="RHEA:16185"/>
        <dbReference type="ChEBI" id="CHEBI:15377"/>
        <dbReference type="ChEBI" id="CHEBI:15378"/>
        <dbReference type="ChEBI" id="CHEBI:17478"/>
        <dbReference type="ChEBI" id="CHEBI:29067"/>
        <dbReference type="ChEBI" id="CHEBI:57540"/>
        <dbReference type="ChEBI" id="CHEBI:57945"/>
        <dbReference type="EC" id="1.2.1.3"/>
    </reaction>
</comment>
<dbReference type="InterPro" id="IPR016162">
    <property type="entry name" value="Ald_DH_N"/>
</dbReference>
<dbReference type="OrthoDB" id="310895at2759"/>
<evidence type="ECO:0000259" key="7">
    <source>
        <dbReference type="Pfam" id="PF00171"/>
    </source>
</evidence>
<dbReference type="GO" id="GO:0004029">
    <property type="term" value="F:aldehyde dehydrogenase (NAD+) activity"/>
    <property type="evidence" value="ECO:0007669"/>
    <property type="project" value="UniProtKB-EC"/>
</dbReference>
<sequence length="337" mass="35994">MSIIPWNGPMASTGLKAAPALATGNVFILKPSEKTPLMAAELGKLVIEAGFPPGVFQVLTGDGSTGAALASHMRVAKVSFTGSIPTGKAVQVAAAKSNLKRVTLELGGKSPAVVFDDADMKNAINWTVNALLTNTGQICFAATRLYVQSGIYDKFVEEYARAFKGKHQVIGDPDVKGNEIGPVVDKSQFDRIMNIISTAKTEQQGTLLSGGNALGSKGYFIEPTIFTDTSDDATIYKDEIFGPVVVINKFETEEEIIRRSNDSKYGLMAGVFTQDIQRALRLSSAFDSGVVGVNCISTITFSCPFGGTKESGLGREMGEHALRAYTEPKTVLINMNY</sequence>
<evidence type="ECO:0000256" key="3">
    <source>
        <dbReference type="ARBA" id="ARBA00024226"/>
    </source>
</evidence>
<dbReference type="InterPro" id="IPR015590">
    <property type="entry name" value="Aldehyde_DH_dom"/>
</dbReference>
<dbReference type="EMBL" id="KB933001">
    <property type="protein sequence ID" value="EOO01381.1"/>
    <property type="molecule type" value="Genomic_DNA"/>
</dbReference>
<dbReference type="AlphaFoldDB" id="R8BPW2"/>
<proteinExistence type="inferred from homology"/>
<dbReference type="InterPro" id="IPR016163">
    <property type="entry name" value="Ald_DH_C"/>
</dbReference>
<evidence type="ECO:0000256" key="2">
    <source>
        <dbReference type="ARBA" id="ARBA00023002"/>
    </source>
</evidence>
<dbReference type="SUPFAM" id="SSF53720">
    <property type="entry name" value="ALDH-like"/>
    <property type="match status" value="1"/>
</dbReference>
<dbReference type="Gene3D" id="3.40.309.10">
    <property type="entry name" value="Aldehyde Dehydrogenase, Chain A, domain 2"/>
    <property type="match status" value="1"/>
</dbReference>
<evidence type="ECO:0000256" key="5">
    <source>
        <dbReference type="PROSITE-ProRule" id="PRU10007"/>
    </source>
</evidence>
<dbReference type="GeneID" id="19323441"/>
<dbReference type="Pfam" id="PF00171">
    <property type="entry name" value="Aldedh"/>
    <property type="match status" value="1"/>
</dbReference>
<evidence type="ECO:0000313" key="9">
    <source>
        <dbReference type="Proteomes" id="UP000014074"/>
    </source>
</evidence>
<protein>
    <recommendedName>
        <fullName evidence="3">aldehyde dehydrogenase (NAD(+))</fullName>
        <ecNumber evidence="3">1.2.1.3</ecNumber>
    </recommendedName>
</protein>
<dbReference type="Proteomes" id="UP000014074">
    <property type="component" value="Unassembled WGS sequence"/>
</dbReference>
<dbReference type="eggNOG" id="KOG2450">
    <property type="taxonomic scope" value="Eukaryota"/>
</dbReference>
<reference evidence="9" key="1">
    <citation type="journal article" date="2013" name="Genome Announc.">
        <title>Draft genome sequence of the ascomycete Phaeoacremonium aleophilum strain UCR-PA7, a causal agent of the esca disease complex in grapevines.</title>
        <authorList>
            <person name="Blanco-Ulate B."/>
            <person name="Rolshausen P."/>
            <person name="Cantu D."/>
        </authorList>
    </citation>
    <scope>NUCLEOTIDE SEQUENCE [LARGE SCALE GENOMIC DNA]</scope>
    <source>
        <strain evidence="9">UCR-PA7</strain>
    </source>
</reference>
<dbReference type="KEGG" id="tmn:UCRPA7_3121"/>
<comment type="similarity">
    <text evidence="1 6">Belongs to the aldehyde dehydrogenase family.</text>
</comment>
<evidence type="ECO:0000256" key="1">
    <source>
        <dbReference type="ARBA" id="ARBA00009986"/>
    </source>
</evidence>
<dbReference type="PROSITE" id="PS00687">
    <property type="entry name" value="ALDEHYDE_DEHYDR_GLU"/>
    <property type="match status" value="1"/>
</dbReference>
<dbReference type="EC" id="1.2.1.3" evidence="3"/>
<feature type="active site" evidence="5">
    <location>
        <position position="105"/>
    </location>
</feature>
<dbReference type="Gene3D" id="3.40.605.10">
    <property type="entry name" value="Aldehyde Dehydrogenase, Chain A, domain 1"/>
    <property type="match status" value="1"/>
</dbReference>
<dbReference type="InterPro" id="IPR016161">
    <property type="entry name" value="Ald_DH/histidinol_DH"/>
</dbReference>
<accession>R8BPW2</accession>
<dbReference type="HOGENOM" id="CLU_005391_0_0_1"/>
<dbReference type="PANTHER" id="PTHR11699">
    <property type="entry name" value="ALDEHYDE DEHYDROGENASE-RELATED"/>
    <property type="match status" value="1"/>
</dbReference>
<dbReference type="FunFam" id="3.40.309.10:FF:000012">
    <property type="entry name" value="Betaine aldehyde dehydrogenase"/>
    <property type="match status" value="1"/>
</dbReference>
<evidence type="ECO:0000256" key="6">
    <source>
        <dbReference type="RuleBase" id="RU003345"/>
    </source>
</evidence>
<feature type="domain" description="Aldehyde dehydrogenase" evidence="7">
    <location>
        <begin position="2"/>
        <end position="331"/>
    </location>
</feature>
<evidence type="ECO:0000313" key="8">
    <source>
        <dbReference type="EMBL" id="EOO01381.1"/>
    </source>
</evidence>
<name>R8BPW2_PHAM7</name>